<keyword evidence="3" id="KW-0375">Hydrogen ion transport</keyword>
<evidence type="ECO:0000256" key="6">
    <source>
        <dbReference type="ARBA" id="ARBA00023310"/>
    </source>
</evidence>
<proteinExistence type="predicted"/>
<evidence type="ECO:0000313" key="7">
    <source>
        <dbReference type="EMBL" id="OGZ63909.1"/>
    </source>
</evidence>
<reference evidence="7 8" key="1">
    <citation type="journal article" date="2016" name="Nat. Commun.">
        <title>Thousands of microbial genomes shed light on interconnected biogeochemical processes in an aquifer system.</title>
        <authorList>
            <person name="Anantharaman K."/>
            <person name="Brown C.T."/>
            <person name="Hug L.A."/>
            <person name="Sharon I."/>
            <person name="Castelle C.J."/>
            <person name="Probst A.J."/>
            <person name="Thomas B.C."/>
            <person name="Singh A."/>
            <person name="Wilkins M.J."/>
            <person name="Karaoz U."/>
            <person name="Brodie E.L."/>
            <person name="Williams K.H."/>
            <person name="Hubbard S.S."/>
            <person name="Banfield J.F."/>
        </authorList>
    </citation>
    <scope>NUCLEOTIDE SEQUENCE [LARGE SCALE GENOMIC DNA]</scope>
</reference>
<evidence type="ECO:0000256" key="5">
    <source>
        <dbReference type="ARBA" id="ARBA00023136"/>
    </source>
</evidence>
<keyword evidence="4" id="KW-0406">Ion transport</keyword>
<keyword evidence="6" id="KW-0066">ATP synthesis</keyword>
<dbReference type="GO" id="GO:0046933">
    <property type="term" value="F:proton-transporting ATP synthase activity, rotational mechanism"/>
    <property type="evidence" value="ECO:0007669"/>
    <property type="project" value="InterPro"/>
</dbReference>
<evidence type="ECO:0000256" key="1">
    <source>
        <dbReference type="ARBA" id="ARBA00004370"/>
    </source>
</evidence>
<accession>A0A1G2HNE0</accession>
<dbReference type="Pfam" id="PF00213">
    <property type="entry name" value="OSCP"/>
    <property type="match status" value="1"/>
</dbReference>
<keyword evidence="2" id="KW-0813">Transport</keyword>
<dbReference type="InterPro" id="IPR000711">
    <property type="entry name" value="ATPase_OSCP/dsu"/>
</dbReference>
<evidence type="ECO:0000256" key="2">
    <source>
        <dbReference type="ARBA" id="ARBA00022448"/>
    </source>
</evidence>
<gene>
    <name evidence="7" type="ORF">A2730_01315</name>
</gene>
<evidence type="ECO:0000256" key="4">
    <source>
        <dbReference type="ARBA" id="ARBA00023065"/>
    </source>
</evidence>
<name>A0A1G2HNE0_9BACT</name>
<protein>
    <submittedName>
        <fullName evidence="7">Uncharacterized protein</fullName>
    </submittedName>
</protein>
<dbReference type="STRING" id="1802202.A2730_01315"/>
<dbReference type="EMBL" id="MHOO01000011">
    <property type="protein sequence ID" value="OGZ63909.1"/>
    <property type="molecule type" value="Genomic_DNA"/>
</dbReference>
<dbReference type="GO" id="GO:0016020">
    <property type="term" value="C:membrane"/>
    <property type="evidence" value="ECO:0007669"/>
    <property type="project" value="UniProtKB-SubCell"/>
</dbReference>
<evidence type="ECO:0000256" key="3">
    <source>
        <dbReference type="ARBA" id="ARBA00022781"/>
    </source>
</evidence>
<sequence>MKQKAKNYAAALVDSLATVKPGREKSIVANFLKLLEANGDMKKAKEIIALAEGLFLKKTGNKKIVLETARPLNSRSVFKKIKKEGDIIEEKINPELIAGIKIIVNNSRQLDFSLRKKLQQIFQ</sequence>
<dbReference type="Proteomes" id="UP000176855">
    <property type="component" value="Unassembled WGS sequence"/>
</dbReference>
<keyword evidence="5" id="KW-0472">Membrane</keyword>
<organism evidence="7 8">
    <name type="scientific">Candidatus Staskawiczbacteria bacterium RIFCSPHIGHO2_01_FULL_39_25</name>
    <dbReference type="NCBI Taxonomy" id="1802202"/>
    <lineage>
        <taxon>Bacteria</taxon>
        <taxon>Candidatus Staskawicziibacteriota</taxon>
    </lineage>
</organism>
<evidence type="ECO:0000313" key="8">
    <source>
        <dbReference type="Proteomes" id="UP000176855"/>
    </source>
</evidence>
<dbReference type="AlphaFoldDB" id="A0A1G2HNE0"/>
<comment type="caution">
    <text evidence="7">The sequence shown here is derived from an EMBL/GenBank/DDBJ whole genome shotgun (WGS) entry which is preliminary data.</text>
</comment>
<comment type="subcellular location">
    <subcellularLocation>
        <location evidence="1">Membrane</location>
    </subcellularLocation>
</comment>